<keyword evidence="4" id="KW-1185">Reference proteome</keyword>
<keyword evidence="3" id="KW-0328">Glycosyltransferase</keyword>
<feature type="domain" description="Glycosyltransferase subfamily 4-like N-terminal" evidence="2">
    <location>
        <begin position="87"/>
        <end position="191"/>
    </location>
</feature>
<evidence type="ECO:0000313" key="4">
    <source>
        <dbReference type="Proteomes" id="UP001451782"/>
    </source>
</evidence>
<organism evidence="3 4">
    <name type="scientific">Yoonia algicola</name>
    <dbReference type="NCBI Taxonomy" id="3137368"/>
    <lineage>
        <taxon>Bacteria</taxon>
        <taxon>Pseudomonadati</taxon>
        <taxon>Pseudomonadota</taxon>
        <taxon>Alphaproteobacteria</taxon>
        <taxon>Rhodobacterales</taxon>
        <taxon>Paracoccaceae</taxon>
        <taxon>Yoonia</taxon>
    </lineage>
</organism>
<name>A0AAN0NFJ5_9RHOB</name>
<accession>A0AAN0NFJ5</accession>
<reference evidence="3 4" key="1">
    <citation type="submission" date="2024-04" db="EMBL/GenBank/DDBJ databases">
        <title>Phylogenomic analyses of a clade within the roseobacter group suggest taxonomic reassignments of species of the genera Aestuariivita, Citreicella, Loktanella, Nautella, Pelagibaca, Ruegeria, Thalassobius, Thiobacimonas and Tropicibacter, and the proposal o.</title>
        <authorList>
            <person name="Jeon C.O."/>
        </authorList>
    </citation>
    <scope>NUCLEOTIDE SEQUENCE [LARGE SCALE GENOMIC DNA]</scope>
    <source>
        <strain evidence="3 4">G8-12</strain>
    </source>
</reference>
<dbReference type="PANTHER" id="PTHR12526">
    <property type="entry name" value="GLYCOSYLTRANSFERASE"/>
    <property type="match status" value="1"/>
</dbReference>
<feature type="domain" description="Glycosyl transferase family 1" evidence="1">
    <location>
        <begin position="207"/>
        <end position="365"/>
    </location>
</feature>
<dbReference type="InterPro" id="IPR001296">
    <property type="entry name" value="Glyco_trans_1"/>
</dbReference>
<evidence type="ECO:0000313" key="3">
    <source>
        <dbReference type="EMBL" id="WZU64007.1"/>
    </source>
</evidence>
<dbReference type="EC" id="2.4.-.-" evidence="3"/>
<gene>
    <name evidence="3" type="ORF">AABB28_01435</name>
</gene>
<dbReference type="RefSeq" id="WP_342070377.1">
    <property type="nucleotide sequence ID" value="NZ_CP151762.1"/>
</dbReference>
<dbReference type="Gene3D" id="3.40.50.2000">
    <property type="entry name" value="Glycogen Phosphorylase B"/>
    <property type="match status" value="2"/>
</dbReference>
<dbReference type="GO" id="GO:0016757">
    <property type="term" value="F:glycosyltransferase activity"/>
    <property type="evidence" value="ECO:0007669"/>
    <property type="project" value="UniProtKB-KW"/>
</dbReference>
<dbReference type="InterPro" id="IPR028098">
    <property type="entry name" value="Glyco_trans_4-like_N"/>
</dbReference>
<protein>
    <submittedName>
        <fullName evidence="3">Glycosyltransferase</fullName>
        <ecNumber evidence="3">2.4.-.-</ecNumber>
    </submittedName>
</protein>
<evidence type="ECO:0000259" key="1">
    <source>
        <dbReference type="Pfam" id="PF00534"/>
    </source>
</evidence>
<sequence length="396" mass="43026">MAKTNQAARRRMRVCVATGNYYEAGETQVNHHIASLFGGNTIVLSRKSNGHDPIGITLHAWHVLPKGIDAIPHYASLIWRMLWQHSTRVASRRETMGICAFLKAEKAEVVIAEFGHHALPIYRAAVASGVPFFVYFRGADASKHLRKTGGAASYRRMLKQAAGVFAVSQFLLNELAARGVCHKNAHVIPSGVNTRLVKPGSKRAGSFLFVGRFVRKKQPLLALEAFAKVAASHPDAHLRMIGAGELHADCRERIAELGLTDRVSLLGQMDHQEVLSEITDAEFVLVPSRRAANGDTEGLPMVVQEAMAAGAIVVATDHAGIPEALQDGVTGIVVPEDEPTAFCSAVASAAMLTAQEVAQMGRRARTFAIECLDQAMLTAKLEEKIRCTMRPDDKRN</sequence>
<dbReference type="EMBL" id="CP151762">
    <property type="protein sequence ID" value="WZU64007.1"/>
    <property type="molecule type" value="Genomic_DNA"/>
</dbReference>
<dbReference type="KEGG" id="yag:AABB28_01435"/>
<dbReference type="AlphaFoldDB" id="A0AAN0NFJ5"/>
<dbReference type="SUPFAM" id="SSF53756">
    <property type="entry name" value="UDP-Glycosyltransferase/glycogen phosphorylase"/>
    <property type="match status" value="1"/>
</dbReference>
<dbReference type="Proteomes" id="UP001451782">
    <property type="component" value="Chromosome"/>
</dbReference>
<proteinExistence type="predicted"/>
<keyword evidence="3" id="KW-0808">Transferase</keyword>
<dbReference type="Pfam" id="PF00534">
    <property type="entry name" value="Glycos_transf_1"/>
    <property type="match status" value="1"/>
</dbReference>
<dbReference type="Pfam" id="PF13579">
    <property type="entry name" value="Glyco_trans_4_4"/>
    <property type="match status" value="1"/>
</dbReference>
<evidence type="ECO:0000259" key="2">
    <source>
        <dbReference type="Pfam" id="PF13579"/>
    </source>
</evidence>